<dbReference type="PROSITE" id="PS51186">
    <property type="entry name" value="GNAT"/>
    <property type="match status" value="1"/>
</dbReference>
<dbReference type="Gene3D" id="3.40.630.30">
    <property type="match status" value="1"/>
</dbReference>
<proteinExistence type="predicted"/>
<dbReference type="GO" id="GO:0005737">
    <property type="term" value="C:cytoplasm"/>
    <property type="evidence" value="ECO:0007669"/>
    <property type="project" value="TreeGrafter"/>
</dbReference>
<dbReference type="InterPro" id="IPR051908">
    <property type="entry name" value="Ribosomal_N-acetyltransferase"/>
</dbReference>
<protein>
    <submittedName>
        <fullName evidence="2">Ribosomal-protein-alanine acetyltransferase</fullName>
    </submittedName>
</protein>
<dbReference type="PANTHER" id="PTHR43441">
    <property type="entry name" value="RIBOSOMAL-PROTEIN-SERINE ACETYLTRANSFERASE"/>
    <property type="match status" value="1"/>
</dbReference>
<name>Q08Y02_STIAD</name>
<dbReference type="SUPFAM" id="SSF55729">
    <property type="entry name" value="Acyl-CoA N-acyltransferases (Nat)"/>
    <property type="match status" value="1"/>
</dbReference>
<dbReference type="PATRIC" id="fig|378806.16.peg.4408"/>
<dbReference type="Proteomes" id="UP000032702">
    <property type="component" value="Unassembled WGS sequence"/>
</dbReference>
<dbReference type="Pfam" id="PF13302">
    <property type="entry name" value="Acetyltransf_3"/>
    <property type="match status" value="1"/>
</dbReference>
<reference evidence="2 3" key="1">
    <citation type="submission" date="2006-04" db="EMBL/GenBank/DDBJ databases">
        <authorList>
            <person name="Nierman W.C."/>
        </authorList>
    </citation>
    <scope>NUCLEOTIDE SEQUENCE [LARGE SCALE GENOMIC DNA]</scope>
    <source>
        <strain evidence="2 3">DW4/3-1</strain>
    </source>
</reference>
<dbReference type="AlphaFoldDB" id="Q08Y02"/>
<accession>Q08Y02</accession>
<evidence type="ECO:0000313" key="2">
    <source>
        <dbReference type="EMBL" id="EAU65379.1"/>
    </source>
</evidence>
<comment type="caution">
    <text evidence="2">The sequence shown here is derived from an EMBL/GenBank/DDBJ whole genome shotgun (WGS) entry which is preliminary data.</text>
</comment>
<feature type="domain" description="N-acetyltransferase" evidence="1">
    <location>
        <begin position="9"/>
        <end position="168"/>
    </location>
</feature>
<sequence>MPSMHTPDVRLVPARVEHLDVWLEMRAGETSRRLLPLEDLPRESLLRRLKEASSDVMDLRATNFRWMVESEGRIIGTVSARELSRFHGRVEVGYMLAEGNLGRGLGTRAVALLLEQLFTIPSLYHVWLTTTVANLASQGVARKLGFRMEGVLRGHCIVQGERMDQQVWGLLRPEWEARRGALSLEPPGR</sequence>
<dbReference type="GO" id="GO:1990189">
    <property type="term" value="F:protein N-terminal-serine acetyltransferase activity"/>
    <property type="evidence" value="ECO:0007669"/>
    <property type="project" value="TreeGrafter"/>
</dbReference>
<gene>
    <name evidence="2" type="ORF">STIAU_2192</name>
</gene>
<evidence type="ECO:0000259" key="1">
    <source>
        <dbReference type="PROSITE" id="PS51186"/>
    </source>
</evidence>
<dbReference type="EMBL" id="AAMD01000084">
    <property type="protein sequence ID" value="EAU65379.1"/>
    <property type="molecule type" value="Genomic_DNA"/>
</dbReference>
<evidence type="ECO:0000313" key="3">
    <source>
        <dbReference type="Proteomes" id="UP000032702"/>
    </source>
</evidence>
<organism evidence="2 3">
    <name type="scientific">Stigmatella aurantiaca (strain DW4/3-1)</name>
    <dbReference type="NCBI Taxonomy" id="378806"/>
    <lineage>
        <taxon>Bacteria</taxon>
        <taxon>Pseudomonadati</taxon>
        <taxon>Myxococcota</taxon>
        <taxon>Myxococcia</taxon>
        <taxon>Myxococcales</taxon>
        <taxon>Cystobacterineae</taxon>
        <taxon>Archangiaceae</taxon>
        <taxon>Stigmatella</taxon>
    </lineage>
</organism>
<dbReference type="InterPro" id="IPR000182">
    <property type="entry name" value="GNAT_dom"/>
</dbReference>
<dbReference type="PANTHER" id="PTHR43441:SF11">
    <property type="entry name" value="RIBOSOMAL-PROTEIN-SERINE ACETYLTRANSFERASE"/>
    <property type="match status" value="1"/>
</dbReference>
<dbReference type="InterPro" id="IPR016181">
    <property type="entry name" value="Acyl_CoA_acyltransferase"/>
</dbReference>
<dbReference type="GO" id="GO:0008999">
    <property type="term" value="F:protein-N-terminal-alanine acetyltransferase activity"/>
    <property type="evidence" value="ECO:0007669"/>
    <property type="project" value="TreeGrafter"/>
</dbReference>
<keyword evidence="2" id="KW-0808">Transferase</keyword>